<dbReference type="EMBL" id="JAUTAL010000001">
    <property type="protein sequence ID" value="MDQ1097969.1"/>
    <property type="molecule type" value="Genomic_DNA"/>
</dbReference>
<protein>
    <recommendedName>
        <fullName evidence="2">CCDC81-like prokaryotic HU domain-containing protein</fullName>
    </recommendedName>
</protein>
<evidence type="ECO:0000313" key="4">
    <source>
        <dbReference type="Proteomes" id="UP001225072"/>
    </source>
</evidence>
<evidence type="ECO:0000259" key="2">
    <source>
        <dbReference type="Pfam" id="PF18174"/>
    </source>
</evidence>
<keyword evidence="4" id="KW-1185">Reference proteome</keyword>
<gene>
    <name evidence="3" type="ORF">QE404_003116</name>
</gene>
<feature type="domain" description="CCDC81-like prokaryotic HU" evidence="2">
    <location>
        <begin position="2"/>
        <end position="60"/>
    </location>
</feature>
<sequence>MNISAYILEYVKQFGSVTVPGFGIFSLEKSKAIINSENGSILPPASQIAFVFNDEVKSDDFSAFIGTQEQRSAQAAATDLKIQTDFWKKKLQAEHKLEIQHLGTAFLDEGTVSFKGNRLATDHPDFYGLEEIILSDIHTAPEKKALPQNPEKDYRLRKSILWIFLLIIPVLGIIYLAYTQSDLLFGKKSFNDVSVQTKTHRIVEDTIKIQVHTPQIADTLKKDTLKKDSAVLPAAKNVNPKTKTTKATWQK</sequence>
<proteinExistence type="predicted"/>
<dbReference type="InterPro" id="IPR040495">
    <property type="entry name" value="HU-CCDC81_bac_1"/>
</dbReference>
<dbReference type="Pfam" id="PF18174">
    <property type="entry name" value="HU-CCDC81_bac_1"/>
    <property type="match status" value="1"/>
</dbReference>
<keyword evidence="1" id="KW-0472">Membrane</keyword>
<keyword evidence="1" id="KW-0812">Transmembrane</keyword>
<feature type="transmembrane region" description="Helical" evidence="1">
    <location>
        <begin position="160"/>
        <end position="178"/>
    </location>
</feature>
<comment type="caution">
    <text evidence="3">The sequence shown here is derived from an EMBL/GenBank/DDBJ whole genome shotgun (WGS) entry which is preliminary data.</text>
</comment>
<name>A0ABU0TLP8_9FLAO</name>
<keyword evidence="1" id="KW-1133">Transmembrane helix</keyword>
<dbReference type="RefSeq" id="WP_307451884.1">
    <property type="nucleotide sequence ID" value="NZ_JAUTAL010000001.1"/>
</dbReference>
<reference evidence="3 4" key="1">
    <citation type="submission" date="2023-07" db="EMBL/GenBank/DDBJ databases">
        <title>Functional and genomic diversity of the sorghum phyllosphere microbiome.</title>
        <authorList>
            <person name="Shade A."/>
        </authorList>
    </citation>
    <scope>NUCLEOTIDE SEQUENCE [LARGE SCALE GENOMIC DNA]</scope>
    <source>
        <strain evidence="3 4">SORGH_AS_1064</strain>
    </source>
</reference>
<organism evidence="3 4">
    <name type="scientific">Chryseobacterium camelliae</name>
    <dbReference type="NCBI Taxonomy" id="1265445"/>
    <lineage>
        <taxon>Bacteria</taxon>
        <taxon>Pseudomonadati</taxon>
        <taxon>Bacteroidota</taxon>
        <taxon>Flavobacteriia</taxon>
        <taxon>Flavobacteriales</taxon>
        <taxon>Weeksellaceae</taxon>
        <taxon>Chryseobacterium group</taxon>
        <taxon>Chryseobacterium</taxon>
    </lineage>
</organism>
<evidence type="ECO:0000256" key="1">
    <source>
        <dbReference type="SAM" id="Phobius"/>
    </source>
</evidence>
<accession>A0ABU0TLP8</accession>
<dbReference type="Proteomes" id="UP001225072">
    <property type="component" value="Unassembled WGS sequence"/>
</dbReference>
<evidence type="ECO:0000313" key="3">
    <source>
        <dbReference type="EMBL" id="MDQ1097969.1"/>
    </source>
</evidence>